<dbReference type="Proteomes" id="UP000886751">
    <property type="component" value="Unassembled WGS sequence"/>
</dbReference>
<keyword evidence="1" id="KW-0812">Transmembrane</keyword>
<dbReference type="AlphaFoldDB" id="A0A9D1Y2E3"/>
<accession>A0A9D1Y2E3</accession>
<dbReference type="InterPro" id="IPR052712">
    <property type="entry name" value="Acid_resist_chaperone_HdeD"/>
</dbReference>
<keyword evidence="1" id="KW-1133">Transmembrane helix</keyword>
<evidence type="ECO:0000256" key="1">
    <source>
        <dbReference type="SAM" id="Phobius"/>
    </source>
</evidence>
<dbReference type="EMBL" id="DXEI01000136">
    <property type="protein sequence ID" value="HIX95614.1"/>
    <property type="molecule type" value="Genomic_DNA"/>
</dbReference>
<reference evidence="2" key="1">
    <citation type="journal article" date="2021" name="PeerJ">
        <title>Extensive microbial diversity within the chicken gut microbiome revealed by metagenomics and culture.</title>
        <authorList>
            <person name="Gilroy R."/>
            <person name="Ravi A."/>
            <person name="Getino M."/>
            <person name="Pursley I."/>
            <person name="Horton D.L."/>
            <person name="Alikhan N.F."/>
            <person name="Baker D."/>
            <person name="Gharbi K."/>
            <person name="Hall N."/>
            <person name="Watson M."/>
            <person name="Adriaenssens E.M."/>
            <person name="Foster-Nyarko E."/>
            <person name="Jarju S."/>
            <person name="Secka A."/>
            <person name="Antonio M."/>
            <person name="Oren A."/>
            <person name="Chaudhuri R.R."/>
            <person name="La Ragione R."/>
            <person name="Hildebrand F."/>
            <person name="Pallen M.J."/>
        </authorList>
    </citation>
    <scope>NUCLEOTIDE SEQUENCE</scope>
    <source>
        <strain evidence="2">ChiHecec2B26-7398</strain>
    </source>
</reference>
<evidence type="ECO:0000313" key="3">
    <source>
        <dbReference type="Proteomes" id="UP000886751"/>
    </source>
</evidence>
<feature type="transmembrane region" description="Helical" evidence="1">
    <location>
        <begin position="31"/>
        <end position="54"/>
    </location>
</feature>
<dbReference type="InterPro" id="IPR005325">
    <property type="entry name" value="DUF308_memb"/>
</dbReference>
<sequence>MLRYVKNGMLVFSIIYIALGVLLLAMPQTSLLWICCAFGAVVLITGIVCLIQYARIRGSGFAAPFMLVGGVITAGLGLFTLARPAVVASFLPVVFGLFILIDGCSRIGTALDLARRKGDKWWLLLLLSLLSIGLGLLLLFNPFGAAVSAVMLCGVLLIAEGAVNLGCVVYAAMELRALDRMADAAMTATLGALGDALDAEEEAEQAAAAGFAAADPETVVYDAESTEVPNDDKP</sequence>
<dbReference type="GO" id="GO:0005886">
    <property type="term" value="C:plasma membrane"/>
    <property type="evidence" value="ECO:0007669"/>
    <property type="project" value="TreeGrafter"/>
</dbReference>
<proteinExistence type="predicted"/>
<keyword evidence="1" id="KW-0472">Membrane</keyword>
<protein>
    <submittedName>
        <fullName evidence="2">DUF308 domain-containing protein</fullName>
    </submittedName>
</protein>
<evidence type="ECO:0000313" key="2">
    <source>
        <dbReference type="EMBL" id="HIX95614.1"/>
    </source>
</evidence>
<feature type="transmembrane region" description="Helical" evidence="1">
    <location>
        <begin position="121"/>
        <end position="140"/>
    </location>
</feature>
<feature type="transmembrane region" description="Helical" evidence="1">
    <location>
        <begin position="146"/>
        <end position="172"/>
    </location>
</feature>
<feature type="transmembrane region" description="Helical" evidence="1">
    <location>
        <begin position="85"/>
        <end position="101"/>
    </location>
</feature>
<dbReference type="PANTHER" id="PTHR34989">
    <property type="entry name" value="PROTEIN HDED"/>
    <property type="match status" value="1"/>
</dbReference>
<name>A0A9D1Y2E3_9FIRM</name>
<comment type="caution">
    <text evidence="2">The sequence shown here is derived from an EMBL/GenBank/DDBJ whole genome shotgun (WGS) entry which is preliminary data.</text>
</comment>
<reference evidence="2" key="2">
    <citation type="submission" date="2021-04" db="EMBL/GenBank/DDBJ databases">
        <authorList>
            <person name="Gilroy R."/>
        </authorList>
    </citation>
    <scope>NUCLEOTIDE SEQUENCE</scope>
    <source>
        <strain evidence="2">ChiHecec2B26-7398</strain>
    </source>
</reference>
<feature type="transmembrane region" description="Helical" evidence="1">
    <location>
        <begin position="61"/>
        <end position="79"/>
    </location>
</feature>
<dbReference type="Pfam" id="PF03729">
    <property type="entry name" value="DUF308"/>
    <property type="match status" value="1"/>
</dbReference>
<gene>
    <name evidence="2" type="ORF">H9846_09170</name>
</gene>
<feature type="transmembrane region" description="Helical" evidence="1">
    <location>
        <begin position="7"/>
        <end position="25"/>
    </location>
</feature>
<dbReference type="PANTHER" id="PTHR34989:SF1">
    <property type="entry name" value="PROTEIN HDED"/>
    <property type="match status" value="1"/>
</dbReference>
<organism evidence="2 3">
    <name type="scientific">Candidatus Gemmiger excrementipullorum</name>
    <dbReference type="NCBI Taxonomy" id="2838610"/>
    <lineage>
        <taxon>Bacteria</taxon>
        <taxon>Bacillati</taxon>
        <taxon>Bacillota</taxon>
        <taxon>Clostridia</taxon>
        <taxon>Eubacteriales</taxon>
        <taxon>Gemmiger</taxon>
    </lineage>
</organism>